<dbReference type="Proteomes" id="UP000789860">
    <property type="component" value="Unassembled WGS sequence"/>
</dbReference>
<sequence length="42" mass="4930">WERFLLIKDAIDIVVTTLTVSNTPEDRKDAKRLKEIQLTDDE</sequence>
<proteinExistence type="predicted"/>
<protein>
    <submittedName>
        <fullName evidence="1">1881_t:CDS:1</fullName>
    </submittedName>
</protein>
<gene>
    <name evidence="1" type="ORF">SCALOS_LOCUS8822</name>
</gene>
<feature type="non-terminal residue" evidence="1">
    <location>
        <position position="1"/>
    </location>
</feature>
<reference evidence="1" key="1">
    <citation type="submission" date="2021-06" db="EMBL/GenBank/DDBJ databases">
        <authorList>
            <person name="Kallberg Y."/>
            <person name="Tangrot J."/>
            <person name="Rosling A."/>
        </authorList>
    </citation>
    <scope>NUCLEOTIDE SEQUENCE</scope>
    <source>
        <strain evidence="1">AU212A</strain>
    </source>
</reference>
<organism evidence="1 2">
    <name type="scientific">Scutellospora calospora</name>
    <dbReference type="NCBI Taxonomy" id="85575"/>
    <lineage>
        <taxon>Eukaryota</taxon>
        <taxon>Fungi</taxon>
        <taxon>Fungi incertae sedis</taxon>
        <taxon>Mucoromycota</taxon>
        <taxon>Glomeromycotina</taxon>
        <taxon>Glomeromycetes</taxon>
        <taxon>Diversisporales</taxon>
        <taxon>Gigasporaceae</taxon>
        <taxon>Scutellospora</taxon>
    </lineage>
</organism>
<name>A0ACA9NH42_9GLOM</name>
<dbReference type="EMBL" id="CAJVPM010024848">
    <property type="protein sequence ID" value="CAG8655429.1"/>
    <property type="molecule type" value="Genomic_DNA"/>
</dbReference>
<comment type="caution">
    <text evidence="1">The sequence shown here is derived from an EMBL/GenBank/DDBJ whole genome shotgun (WGS) entry which is preliminary data.</text>
</comment>
<keyword evidence="2" id="KW-1185">Reference proteome</keyword>
<evidence type="ECO:0000313" key="2">
    <source>
        <dbReference type="Proteomes" id="UP000789860"/>
    </source>
</evidence>
<accession>A0ACA9NH42</accession>
<evidence type="ECO:0000313" key="1">
    <source>
        <dbReference type="EMBL" id="CAG8655429.1"/>
    </source>
</evidence>